<name>A0AAV6WDA6_9LAMI</name>
<dbReference type="EMBL" id="WHWC01000018">
    <property type="protein sequence ID" value="KAG8364945.1"/>
    <property type="molecule type" value="Genomic_DNA"/>
</dbReference>
<evidence type="ECO:0000259" key="1">
    <source>
        <dbReference type="Pfam" id="PF25333"/>
    </source>
</evidence>
<evidence type="ECO:0000313" key="2">
    <source>
        <dbReference type="EMBL" id="KAG8364945.1"/>
    </source>
</evidence>
<reference evidence="2" key="1">
    <citation type="submission" date="2019-10" db="EMBL/GenBank/DDBJ databases">
        <authorList>
            <person name="Zhang R."/>
            <person name="Pan Y."/>
            <person name="Wang J."/>
            <person name="Ma R."/>
            <person name="Yu S."/>
        </authorList>
    </citation>
    <scope>NUCLEOTIDE SEQUENCE</scope>
    <source>
        <strain evidence="2">LA-IB0</strain>
        <tissue evidence="2">Leaf</tissue>
    </source>
</reference>
<keyword evidence="3" id="KW-1185">Reference proteome</keyword>
<protein>
    <recommendedName>
        <fullName evidence="1">DUF2921 domain-containing protein</fullName>
    </recommendedName>
</protein>
<dbReference type="AlphaFoldDB" id="A0AAV6WDA6"/>
<comment type="caution">
    <text evidence="2">The sequence shown here is derived from an EMBL/GenBank/DDBJ whole genome shotgun (WGS) entry which is preliminary data.</text>
</comment>
<feature type="domain" description="DUF2921" evidence="1">
    <location>
        <begin position="93"/>
        <end position="152"/>
    </location>
</feature>
<organism evidence="2 3">
    <name type="scientific">Buddleja alternifolia</name>
    <dbReference type="NCBI Taxonomy" id="168488"/>
    <lineage>
        <taxon>Eukaryota</taxon>
        <taxon>Viridiplantae</taxon>
        <taxon>Streptophyta</taxon>
        <taxon>Embryophyta</taxon>
        <taxon>Tracheophyta</taxon>
        <taxon>Spermatophyta</taxon>
        <taxon>Magnoliopsida</taxon>
        <taxon>eudicotyledons</taxon>
        <taxon>Gunneridae</taxon>
        <taxon>Pentapetalae</taxon>
        <taxon>asterids</taxon>
        <taxon>lamiids</taxon>
        <taxon>Lamiales</taxon>
        <taxon>Scrophulariaceae</taxon>
        <taxon>Buddlejeae</taxon>
        <taxon>Buddleja</taxon>
    </lineage>
</organism>
<sequence>MALPLCLGLGVVALSHLELNELRLQGGPNTNVVRTLFFVQTFSCKVVCFPYFSNYTYSLVSNDWFYGGFKDGFLGLERPSFCSYGYEDFSIASTFVGETSWDDNHNQLNVVACRILSPVSGSGNAVGDCTLRLSLRYTAIWTIRNDAKSVGEIGTIDDLKKINLTSYDDGSSVIDFPGLRYEYTELDRAKRSCNPVKEDCEEG</sequence>
<dbReference type="InterPro" id="IPR057425">
    <property type="entry name" value="DUF2921_N"/>
</dbReference>
<evidence type="ECO:0000313" key="3">
    <source>
        <dbReference type="Proteomes" id="UP000826271"/>
    </source>
</evidence>
<gene>
    <name evidence="2" type="ORF">BUALT_Bualt18G0051400</name>
</gene>
<proteinExistence type="predicted"/>
<dbReference type="PANTHER" id="PTHR33389">
    <property type="entry name" value="FAMILY PROTEIN, PUTATIVE (DUF2921)-RELATED"/>
    <property type="match status" value="1"/>
</dbReference>
<accession>A0AAV6WDA6</accession>
<dbReference type="PANTHER" id="PTHR33389:SF18">
    <property type="entry name" value="OS01G0677900 PROTEIN"/>
    <property type="match status" value="1"/>
</dbReference>
<dbReference type="Proteomes" id="UP000826271">
    <property type="component" value="Unassembled WGS sequence"/>
</dbReference>
<dbReference type="Pfam" id="PF25333">
    <property type="entry name" value="DUF2921_N"/>
    <property type="match status" value="1"/>
</dbReference>